<dbReference type="OrthoDB" id="3232804at2"/>
<feature type="region of interest" description="Disordered" evidence="1">
    <location>
        <begin position="1"/>
        <end position="21"/>
    </location>
</feature>
<organism evidence="2 3">
    <name type="scientific">Paracoccus alcaliphilus</name>
    <dbReference type="NCBI Taxonomy" id="34002"/>
    <lineage>
        <taxon>Bacteria</taxon>
        <taxon>Pseudomonadati</taxon>
        <taxon>Pseudomonadota</taxon>
        <taxon>Alphaproteobacteria</taxon>
        <taxon>Rhodobacterales</taxon>
        <taxon>Paracoccaceae</taxon>
        <taxon>Paracoccus</taxon>
    </lineage>
</organism>
<name>A0A1H8H2B9_9RHOB</name>
<dbReference type="STRING" id="34002.SAMN04489859_100881"/>
<evidence type="ECO:0000313" key="3">
    <source>
        <dbReference type="Proteomes" id="UP000199054"/>
    </source>
</evidence>
<protein>
    <submittedName>
        <fullName evidence="2">Uncharacterized protein</fullName>
    </submittedName>
</protein>
<sequence>MIHQNHTQQFTPPPHIAGCTGKRSFATQKQAARRAKLMRRKYAEPLTEYFCRHCNRWHIGGNGE</sequence>
<accession>A0A1H8H2B9</accession>
<reference evidence="2 3" key="1">
    <citation type="submission" date="2016-10" db="EMBL/GenBank/DDBJ databases">
        <authorList>
            <person name="de Groot N.N."/>
        </authorList>
    </citation>
    <scope>NUCLEOTIDE SEQUENCE [LARGE SCALE GENOMIC DNA]</scope>
    <source>
        <strain evidence="2 3">DSM 8512</strain>
    </source>
</reference>
<dbReference type="AlphaFoldDB" id="A0A1H8H2B9"/>
<proteinExistence type="predicted"/>
<evidence type="ECO:0000256" key="1">
    <source>
        <dbReference type="SAM" id="MobiDB-lite"/>
    </source>
</evidence>
<dbReference type="RefSeq" id="WP_090611281.1">
    <property type="nucleotide sequence ID" value="NZ_CP067124.1"/>
</dbReference>
<dbReference type="EMBL" id="FODE01000008">
    <property type="protein sequence ID" value="SEN50275.1"/>
    <property type="molecule type" value="Genomic_DNA"/>
</dbReference>
<dbReference type="Proteomes" id="UP000199054">
    <property type="component" value="Unassembled WGS sequence"/>
</dbReference>
<gene>
    <name evidence="2" type="ORF">SAMN04489859_100881</name>
</gene>
<feature type="compositionally biased region" description="Polar residues" evidence="1">
    <location>
        <begin position="1"/>
        <end position="10"/>
    </location>
</feature>
<evidence type="ECO:0000313" key="2">
    <source>
        <dbReference type="EMBL" id="SEN50275.1"/>
    </source>
</evidence>
<keyword evidence="3" id="KW-1185">Reference proteome</keyword>